<dbReference type="Proteomes" id="UP000008561">
    <property type="component" value="Chromosome"/>
</dbReference>
<organism evidence="1 2">
    <name type="scientific">Desulfosudis oleivorans (strain DSM 6200 / JCM 39069 / Hxd3)</name>
    <name type="common">Desulfococcus oleovorans</name>
    <dbReference type="NCBI Taxonomy" id="96561"/>
    <lineage>
        <taxon>Bacteria</taxon>
        <taxon>Pseudomonadati</taxon>
        <taxon>Thermodesulfobacteriota</taxon>
        <taxon>Desulfobacteria</taxon>
        <taxon>Desulfobacterales</taxon>
        <taxon>Desulfosudaceae</taxon>
        <taxon>Desulfosudis</taxon>
    </lineage>
</organism>
<dbReference type="KEGG" id="dol:Dole_2561"/>
<dbReference type="EMBL" id="CP000859">
    <property type="protein sequence ID" value="ABW68364.1"/>
    <property type="molecule type" value="Genomic_DNA"/>
</dbReference>
<keyword evidence="2" id="KW-1185">Reference proteome</keyword>
<evidence type="ECO:0000313" key="2">
    <source>
        <dbReference type="Proteomes" id="UP000008561"/>
    </source>
</evidence>
<gene>
    <name evidence="1" type="ordered locus">Dole_2561</name>
</gene>
<reference evidence="1 2" key="1">
    <citation type="submission" date="2007-10" db="EMBL/GenBank/DDBJ databases">
        <title>Complete sequence of Desulfococcus oleovorans Hxd3.</title>
        <authorList>
            <consortium name="US DOE Joint Genome Institute"/>
            <person name="Copeland A."/>
            <person name="Lucas S."/>
            <person name="Lapidus A."/>
            <person name="Barry K."/>
            <person name="Glavina del Rio T."/>
            <person name="Dalin E."/>
            <person name="Tice H."/>
            <person name="Pitluck S."/>
            <person name="Kiss H."/>
            <person name="Brettin T."/>
            <person name="Bruce D."/>
            <person name="Detter J.C."/>
            <person name="Han C."/>
            <person name="Schmutz J."/>
            <person name="Larimer F."/>
            <person name="Land M."/>
            <person name="Hauser L."/>
            <person name="Kyrpides N."/>
            <person name="Kim E."/>
            <person name="Wawrik B."/>
            <person name="Richardson P."/>
        </authorList>
    </citation>
    <scope>NUCLEOTIDE SEQUENCE [LARGE SCALE GENOMIC DNA]</scope>
    <source>
        <strain evidence="2">DSM 6200 / JCM 39069 / Hxd3</strain>
    </source>
</reference>
<protein>
    <submittedName>
        <fullName evidence="1">Uncharacterized protein</fullName>
    </submittedName>
</protein>
<dbReference type="eggNOG" id="ENOG5032YTG">
    <property type="taxonomic scope" value="Bacteria"/>
</dbReference>
<accession>A8ZWN3</accession>
<evidence type="ECO:0000313" key="1">
    <source>
        <dbReference type="EMBL" id="ABW68364.1"/>
    </source>
</evidence>
<name>A8ZWN3_DESOH</name>
<sequence>MQFKEFATYINCALTKKGFVPSDSPQEANVAIILFYGISDPQEYQHTYSVPIWGQTGVSSSRTTGTLNTYGNHGTYSGTTTYTPTYGIKGSTTRTKTYTKYIRFFVLDAVDLDEYRKSEKEVQLWKTTVTSSGSGGDLRRIFPVLVAASQEYFGENTGQEIDIRMSDKDKRVVEIKGIATTDKQ</sequence>
<dbReference type="AlphaFoldDB" id="A8ZWN3"/>
<proteinExistence type="predicted"/>
<dbReference type="HOGENOM" id="CLU_100920_0_0_7"/>